<feature type="transmembrane region" description="Helical" evidence="12">
    <location>
        <begin position="176"/>
        <end position="194"/>
    </location>
</feature>
<organism evidence="14 15">
    <name type="scientific">Lithohypha guttulata</name>
    <dbReference type="NCBI Taxonomy" id="1690604"/>
    <lineage>
        <taxon>Eukaryota</taxon>
        <taxon>Fungi</taxon>
        <taxon>Dikarya</taxon>
        <taxon>Ascomycota</taxon>
        <taxon>Pezizomycotina</taxon>
        <taxon>Eurotiomycetes</taxon>
        <taxon>Chaetothyriomycetidae</taxon>
        <taxon>Chaetothyriales</taxon>
        <taxon>Trichomeriaceae</taxon>
        <taxon>Lithohypha</taxon>
    </lineage>
</organism>
<feature type="compositionally biased region" description="Low complexity" evidence="11">
    <location>
        <begin position="611"/>
        <end position="630"/>
    </location>
</feature>
<feature type="compositionally biased region" description="Low complexity" evidence="11">
    <location>
        <begin position="515"/>
        <end position="543"/>
    </location>
</feature>
<keyword evidence="15" id="KW-1185">Reference proteome</keyword>
<gene>
    <name evidence="14" type="ORF">LTR24_001321</name>
</gene>
<dbReference type="Proteomes" id="UP001345013">
    <property type="component" value="Unassembled WGS sequence"/>
</dbReference>
<comment type="subcellular location">
    <subcellularLocation>
        <location evidence="2">Membrane</location>
        <topology evidence="2">Multi-pass membrane protein</topology>
    </subcellularLocation>
</comment>
<feature type="compositionally biased region" description="Gly residues" evidence="11">
    <location>
        <begin position="703"/>
        <end position="715"/>
    </location>
</feature>
<feature type="transmembrane region" description="Helical" evidence="12">
    <location>
        <begin position="200"/>
        <end position="220"/>
    </location>
</feature>
<keyword evidence="6" id="KW-0479">Metal-binding</keyword>
<dbReference type="CDD" id="cd08760">
    <property type="entry name" value="Cyt_b561_FRRS1_like"/>
    <property type="match status" value="1"/>
</dbReference>
<keyword evidence="3" id="KW-0813">Transport</keyword>
<sequence>MSPSPQLAPPGSSTYNSDTMSVGDGTWDAGREDFLLPNLVGFNFATMRYNGMGNRFLTMTGYHSLVKAHGILASITFLLVVPAAILIMRFYGRNPRKAVRFHIWLQITALLLTTVVFAIGLFQVGSRRSLTNPHHGIGVALFVLVWLQVIGGSVIHRIERGRRRYHVPLKAMLHHWLGRAIALLGIAQIALGLTVYGSPLYLFVLYALWVFLLLLVYFILQWRHERRRAHVAPGNSEYSSEVITEQRPQHSHSGFGKIAGAGAAGAGLAALWNRRNKPKRRHSESDLTYTSRSSSSEYYGEKPDRSENRTGWGKRILQVGAIGGGLAAAKKLFDRRKAGRDDESEVGPYRPPLGGNTSIGSDSVSRLEEGRPPRPVTPTGPAASGARPTHPLAQPPMTAGPGSGRASEDYSYYSYESSSPSRQGRHQTFRQAAAAGGTMYAVRQLFKKRGQKKEEDRTEELRQQRVEQEKIARMNSQHRYTGDGAAPPRRPRHNRATSQTASDVSSLIDGSVQRPGMSGPASGMSSATPVPGGPGAAASSALADRNRIRPVGTDPPIAHTGPASAPMPMGGDLPPPVPTHGTELSSGSELYTTPSGRQRHRHHLAGPQAPPLATSGGAPLGPAAASAAAPPDRRRHHHQPHHDAANTDSLESPPVSIHVKTQDNGRKVTLRRLTEEEAAAQRAARRTDRRTSRRRRNSSLGSSSGGELAGPGPSTGTGAHDRWKRTEQIEAAQQAAIDAGSTPRPSTTNVNANAHYGSMYPTPPPPGTHQTIDPQTGFSYAVPRPPPIPVSASISNVGPGESVTSPGTETSGPSEYANNRRRRRAERAQARLAREGRTGGGGNTVDFT</sequence>
<evidence type="ECO:0000256" key="7">
    <source>
        <dbReference type="ARBA" id="ARBA00022982"/>
    </source>
</evidence>
<keyword evidence="9" id="KW-0408">Iron</keyword>
<feature type="compositionally biased region" description="Basic and acidic residues" evidence="11">
    <location>
        <begin position="719"/>
        <end position="728"/>
    </location>
</feature>
<evidence type="ECO:0000256" key="12">
    <source>
        <dbReference type="SAM" id="Phobius"/>
    </source>
</evidence>
<dbReference type="Gene3D" id="1.20.120.1770">
    <property type="match status" value="1"/>
</dbReference>
<keyword evidence="10 12" id="KW-0472">Membrane</keyword>
<feature type="domain" description="Cytochrome b561" evidence="13">
    <location>
        <begin position="31"/>
        <end position="226"/>
    </location>
</feature>
<dbReference type="Pfam" id="PF03188">
    <property type="entry name" value="Cytochrom_B561"/>
    <property type="match status" value="1"/>
</dbReference>
<feature type="compositionally biased region" description="Basic and acidic residues" evidence="11">
    <location>
        <begin position="452"/>
        <end position="472"/>
    </location>
</feature>
<accession>A0ABR0KLA3</accession>
<comment type="cofactor">
    <cofactor evidence="1">
        <name>heme b</name>
        <dbReference type="ChEBI" id="CHEBI:60344"/>
    </cofactor>
</comment>
<evidence type="ECO:0000256" key="11">
    <source>
        <dbReference type="SAM" id="MobiDB-lite"/>
    </source>
</evidence>
<dbReference type="PROSITE" id="PS50939">
    <property type="entry name" value="CYTOCHROME_B561"/>
    <property type="match status" value="1"/>
</dbReference>
<feature type="region of interest" description="Disordered" evidence="11">
    <location>
        <begin position="336"/>
        <end position="848"/>
    </location>
</feature>
<evidence type="ECO:0000256" key="3">
    <source>
        <dbReference type="ARBA" id="ARBA00022448"/>
    </source>
</evidence>
<feature type="compositionally biased region" description="Basic and acidic residues" evidence="11">
    <location>
        <begin position="826"/>
        <end position="837"/>
    </location>
</feature>
<feature type="compositionally biased region" description="Polar residues" evidence="11">
    <location>
        <begin position="768"/>
        <end position="778"/>
    </location>
</feature>
<feature type="transmembrane region" description="Helical" evidence="12">
    <location>
        <begin position="103"/>
        <end position="124"/>
    </location>
</feature>
<keyword evidence="5 12" id="KW-0812">Transmembrane</keyword>
<keyword evidence="8 12" id="KW-1133">Transmembrane helix</keyword>
<dbReference type="EMBL" id="JAVRRG010000009">
    <property type="protein sequence ID" value="KAK5099662.1"/>
    <property type="molecule type" value="Genomic_DNA"/>
</dbReference>
<feature type="transmembrane region" description="Helical" evidence="12">
    <location>
        <begin position="71"/>
        <end position="91"/>
    </location>
</feature>
<comment type="caution">
    <text evidence="14">The sequence shown here is derived from an EMBL/GenBank/DDBJ whole genome shotgun (WGS) entry which is preliminary data.</text>
</comment>
<feature type="region of interest" description="Disordered" evidence="11">
    <location>
        <begin position="275"/>
        <end position="311"/>
    </location>
</feature>
<feature type="transmembrane region" description="Helical" evidence="12">
    <location>
        <begin position="136"/>
        <end position="155"/>
    </location>
</feature>
<keyword evidence="7" id="KW-0249">Electron transport</keyword>
<feature type="compositionally biased region" description="Low complexity" evidence="11">
    <location>
        <begin position="409"/>
        <end position="421"/>
    </location>
</feature>
<dbReference type="InterPro" id="IPR045150">
    <property type="entry name" value="CYB561D1/2"/>
</dbReference>
<feature type="compositionally biased region" description="Polar residues" evidence="11">
    <location>
        <begin position="582"/>
        <end position="596"/>
    </location>
</feature>
<evidence type="ECO:0000256" key="4">
    <source>
        <dbReference type="ARBA" id="ARBA00022617"/>
    </source>
</evidence>
<name>A0ABR0KLA3_9EURO</name>
<evidence type="ECO:0000256" key="10">
    <source>
        <dbReference type="ARBA" id="ARBA00023136"/>
    </source>
</evidence>
<feature type="compositionally biased region" description="Polar residues" evidence="11">
    <location>
        <begin position="496"/>
        <end position="505"/>
    </location>
</feature>
<dbReference type="PANTHER" id="PTHR15422:SF24">
    <property type="entry name" value="DOMON RELATED DOMAIN-CONTAINING PROTEIN"/>
    <property type="match status" value="1"/>
</dbReference>
<feature type="compositionally biased region" description="Polar residues" evidence="11">
    <location>
        <begin position="792"/>
        <end position="813"/>
    </location>
</feature>
<evidence type="ECO:0000256" key="5">
    <source>
        <dbReference type="ARBA" id="ARBA00022692"/>
    </source>
</evidence>
<feature type="compositionally biased region" description="Basic and acidic residues" evidence="11">
    <location>
        <begin position="299"/>
        <end position="308"/>
    </location>
</feature>
<dbReference type="SMART" id="SM00665">
    <property type="entry name" value="B561"/>
    <property type="match status" value="1"/>
</dbReference>
<evidence type="ECO:0000256" key="8">
    <source>
        <dbReference type="ARBA" id="ARBA00022989"/>
    </source>
</evidence>
<feature type="compositionally biased region" description="Low complexity" evidence="11">
    <location>
        <begin position="286"/>
        <end position="298"/>
    </location>
</feature>
<evidence type="ECO:0000256" key="6">
    <source>
        <dbReference type="ARBA" id="ARBA00022723"/>
    </source>
</evidence>
<dbReference type="InterPro" id="IPR006593">
    <property type="entry name" value="Cyt_b561/ferric_Rdtase_TM"/>
</dbReference>
<evidence type="ECO:0000256" key="1">
    <source>
        <dbReference type="ARBA" id="ARBA00001970"/>
    </source>
</evidence>
<feature type="compositionally biased region" description="Gly residues" evidence="11">
    <location>
        <begin position="838"/>
        <end position="848"/>
    </location>
</feature>
<evidence type="ECO:0000313" key="15">
    <source>
        <dbReference type="Proteomes" id="UP001345013"/>
    </source>
</evidence>
<feature type="compositionally biased region" description="Polar residues" evidence="11">
    <location>
        <begin position="743"/>
        <end position="752"/>
    </location>
</feature>
<keyword evidence="4" id="KW-0349">Heme</keyword>
<evidence type="ECO:0000256" key="2">
    <source>
        <dbReference type="ARBA" id="ARBA00004141"/>
    </source>
</evidence>
<evidence type="ECO:0000259" key="13">
    <source>
        <dbReference type="PROSITE" id="PS50939"/>
    </source>
</evidence>
<evidence type="ECO:0000256" key="9">
    <source>
        <dbReference type="ARBA" id="ARBA00023004"/>
    </source>
</evidence>
<reference evidence="14 15" key="1">
    <citation type="submission" date="2023-08" db="EMBL/GenBank/DDBJ databases">
        <title>Black Yeasts Isolated from many extreme environments.</title>
        <authorList>
            <person name="Coleine C."/>
            <person name="Stajich J.E."/>
            <person name="Selbmann L."/>
        </authorList>
    </citation>
    <scope>NUCLEOTIDE SEQUENCE [LARGE SCALE GENOMIC DNA]</scope>
    <source>
        <strain evidence="14 15">CCFEE 5885</strain>
    </source>
</reference>
<proteinExistence type="predicted"/>
<feature type="transmembrane region" description="Helical" evidence="12">
    <location>
        <begin position="254"/>
        <end position="272"/>
    </location>
</feature>
<evidence type="ECO:0000313" key="14">
    <source>
        <dbReference type="EMBL" id="KAK5099662.1"/>
    </source>
</evidence>
<protein>
    <recommendedName>
        <fullName evidence="13">Cytochrome b561 domain-containing protein</fullName>
    </recommendedName>
</protein>
<dbReference type="PANTHER" id="PTHR15422">
    <property type="entry name" value="OS05G0565100 PROTEIN"/>
    <property type="match status" value="1"/>
</dbReference>
<feature type="compositionally biased region" description="Polar residues" evidence="11">
    <location>
        <begin position="355"/>
        <end position="364"/>
    </location>
</feature>